<evidence type="ECO:0000313" key="3">
    <source>
        <dbReference type="Proteomes" id="UP000313359"/>
    </source>
</evidence>
<dbReference type="AlphaFoldDB" id="A0A5C2RPL4"/>
<accession>A0A5C2RPL4</accession>
<keyword evidence="3" id="KW-1185">Reference proteome</keyword>
<protein>
    <submittedName>
        <fullName evidence="2">Uncharacterized protein</fullName>
    </submittedName>
</protein>
<evidence type="ECO:0000313" key="2">
    <source>
        <dbReference type="EMBL" id="RPD52146.1"/>
    </source>
</evidence>
<feature type="region of interest" description="Disordered" evidence="1">
    <location>
        <begin position="441"/>
        <end position="463"/>
    </location>
</feature>
<sequence length="538" mass="58037">MSTDLVNMTMAHTATHTARGSSCLSSTKDATPTHITSVAASSLPVVFAAQNESCSPCGCVATSPCHFCSAALLPATEWDVAHAHDQPGPVSRGNNVSGEADILQVNDPFDAWSTPTPTEIRSFEPDEVGSSLAPLPPPPPLPPSLAALLSATCDDHDTLQRPALDAPVSSSCAYIPSYGHPTGFHPSPHQVTGIDQRDLASTAGEGWTPLPSIVSYQQPTAAYPAPHWPPKRMAQGQYEQPATVNFLWTPSSSLTSSSSYGLSGERRELVESGGEYESMYSNSNNHYNPQDGNGWYNMDNAFSSHDSPDWEDQWGPEQYLQQNDPNHVYSINTQEDDKQPFRSQDSTPTASRSPLPARDLDRQASTAVQLDQQIDLSESRIESASTCDLDVKFQDMAISNGMSDSAEQHTCVQYDGAMQKPGIPTVASALAGETMQGTSVENGAHGGNSTQSIRNRPAPSLRRPHIVPHSPVLRSEPISKPLYLVHDTLPSMSCYANANGRLVPLISRALCNMNRRDVERECIAQAARETSNLVLFSL</sequence>
<reference evidence="2" key="1">
    <citation type="journal article" date="2018" name="Genome Biol. Evol.">
        <title>Genomics and development of Lentinus tigrinus, a white-rot wood-decaying mushroom with dimorphic fruiting bodies.</title>
        <authorList>
            <person name="Wu B."/>
            <person name="Xu Z."/>
            <person name="Knudson A."/>
            <person name="Carlson A."/>
            <person name="Chen N."/>
            <person name="Kovaka S."/>
            <person name="LaButti K."/>
            <person name="Lipzen A."/>
            <person name="Pennachio C."/>
            <person name="Riley R."/>
            <person name="Schakwitz W."/>
            <person name="Umezawa K."/>
            <person name="Ohm R.A."/>
            <person name="Grigoriev I.V."/>
            <person name="Nagy L.G."/>
            <person name="Gibbons J."/>
            <person name="Hibbett D."/>
        </authorList>
    </citation>
    <scope>NUCLEOTIDE SEQUENCE [LARGE SCALE GENOMIC DNA]</scope>
    <source>
        <strain evidence="2">ALCF2SS1-6</strain>
    </source>
</reference>
<evidence type="ECO:0000256" key="1">
    <source>
        <dbReference type="SAM" id="MobiDB-lite"/>
    </source>
</evidence>
<organism evidence="2 3">
    <name type="scientific">Lentinus tigrinus ALCF2SS1-6</name>
    <dbReference type="NCBI Taxonomy" id="1328759"/>
    <lineage>
        <taxon>Eukaryota</taxon>
        <taxon>Fungi</taxon>
        <taxon>Dikarya</taxon>
        <taxon>Basidiomycota</taxon>
        <taxon>Agaricomycotina</taxon>
        <taxon>Agaricomycetes</taxon>
        <taxon>Polyporales</taxon>
        <taxon>Polyporaceae</taxon>
        <taxon>Lentinus</taxon>
    </lineage>
</organism>
<proteinExistence type="predicted"/>
<feature type="region of interest" description="Disordered" evidence="1">
    <location>
        <begin position="297"/>
        <end position="321"/>
    </location>
</feature>
<name>A0A5C2RPL4_9APHY</name>
<feature type="compositionally biased region" description="Polar residues" evidence="1">
    <location>
        <begin position="341"/>
        <end position="352"/>
    </location>
</feature>
<gene>
    <name evidence="2" type="ORF">L227DRAFT_568777</name>
</gene>
<dbReference type="Proteomes" id="UP000313359">
    <property type="component" value="Unassembled WGS sequence"/>
</dbReference>
<feature type="region of interest" description="Disordered" evidence="1">
    <location>
        <begin position="335"/>
        <end position="366"/>
    </location>
</feature>
<dbReference type="EMBL" id="ML122413">
    <property type="protein sequence ID" value="RPD52146.1"/>
    <property type="molecule type" value="Genomic_DNA"/>
</dbReference>
<feature type="compositionally biased region" description="Polar residues" evidence="1">
    <location>
        <begin position="441"/>
        <end position="454"/>
    </location>
</feature>